<dbReference type="AlphaFoldDB" id="A0AAV5M026"/>
<reference evidence="1 2" key="1">
    <citation type="journal article" date="2021" name="Commun. Biol.">
        <title>The genome of Shorea leprosula (Dipterocarpaceae) highlights the ecological relevance of drought in aseasonal tropical rainforests.</title>
        <authorList>
            <person name="Ng K.K.S."/>
            <person name="Kobayashi M.J."/>
            <person name="Fawcett J.A."/>
            <person name="Hatakeyama M."/>
            <person name="Paape T."/>
            <person name="Ng C.H."/>
            <person name="Ang C.C."/>
            <person name="Tnah L.H."/>
            <person name="Lee C.T."/>
            <person name="Nishiyama T."/>
            <person name="Sese J."/>
            <person name="O'Brien M.J."/>
            <person name="Copetti D."/>
            <person name="Mohd Noor M.I."/>
            <person name="Ong R.C."/>
            <person name="Putra M."/>
            <person name="Sireger I.Z."/>
            <person name="Indrioko S."/>
            <person name="Kosugi Y."/>
            <person name="Izuno A."/>
            <person name="Isagi Y."/>
            <person name="Lee S.L."/>
            <person name="Shimizu K.K."/>
        </authorList>
    </citation>
    <scope>NUCLEOTIDE SEQUENCE [LARGE SCALE GENOMIC DNA]</scope>
    <source>
        <strain evidence="1">214</strain>
    </source>
</reference>
<gene>
    <name evidence="1" type="ORF">SLEP1_g50179</name>
</gene>
<keyword evidence="2" id="KW-1185">Reference proteome</keyword>
<evidence type="ECO:0000313" key="2">
    <source>
        <dbReference type="Proteomes" id="UP001054252"/>
    </source>
</evidence>
<protein>
    <submittedName>
        <fullName evidence="1">Uncharacterized protein</fullName>
    </submittedName>
</protein>
<organism evidence="1 2">
    <name type="scientific">Rubroshorea leprosula</name>
    <dbReference type="NCBI Taxonomy" id="152421"/>
    <lineage>
        <taxon>Eukaryota</taxon>
        <taxon>Viridiplantae</taxon>
        <taxon>Streptophyta</taxon>
        <taxon>Embryophyta</taxon>
        <taxon>Tracheophyta</taxon>
        <taxon>Spermatophyta</taxon>
        <taxon>Magnoliopsida</taxon>
        <taxon>eudicotyledons</taxon>
        <taxon>Gunneridae</taxon>
        <taxon>Pentapetalae</taxon>
        <taxon>rosids</taxon>
        <taxon>malvids</taxon>
        <taxon>Malvales</taxon>
        <taxon>Dipterocarpaceae</taxon>
        <taxon>Rubroshorea</taxon>
    </lineage>
</organism>
<comment type="caution">
    <text evidence="1">The sequence shown here is derived from an EMBL/GenBank/DDBJ whole genome shotgun (WGS) entry which is preliminary data.</text>
</comment>
<evidence type="ECO:0000313" key="1">
    <source>
        <dbReference type="EMBL" id="GKV42812.1"/>
    </source>
</evidence>
<proteinExistence type="predicted"/>
<name>A0AAV5M026_9ROSI</name>
<dbReference type="Proteomes" id="UP001054252">
    <property type="component" value="Unassembled WGS sequence"/>
</dbReference>
<accession>A0AAV5M026</accession>
<sequence length="56" mass="6493">MARLYKPIFKCHHGYRNGNLRRLHEEAVTSHGEALRLLMQNFVPEEPAASQSLLVY</sequence>
<dbReference type="EMBL" id="BPVZ01000162">
    <property type="protein sequence ID" value="GKV42812.1"/>
    <property type="molecule type" value="Genomic_DNA"/>
</dbReference>